<sequence length="247" mass="24639">MKGLKDTTALVTGAGGGFGTGVVAALVAAGAHVVGVGRDAGRLAALRREHGAAFTAEPGDAAEPGVAERLLAAHRPATVVLAAGARPAMLPLTEQTWETFGRAWETDVRQAFAWIRAALLLPLRAGSTVVAVSSGAALGGSPLSGGYAGAKATVRFTAAYAAGEAMRARLGVRFTALLPALTPVTGLGAEAVAAYAAHEGLAVGDFTARLGRVLTPGQVGAAVVALATDPDPRSAYRLAPDGLTALD</sequence>
<evidence type="ECO:0000256" key="1">
    <source>
        <dbReference type="ARBA" id="ARBA00006484"/>
    </source>
</evidence>
<protein>
    <submittedName>
        <fullName evidence="3">2,5-dichloro-2,5-cyclohexadiene-1,4-diol dehydrogenase</fullName>
        <ecNumber evidence="3">1.1.1.-</ecNumber>
    </submittedName>
</protein>
<dbReference type="GO" id="GO:0016491">
    <property type="term" value="F:oxidoreductase activity"/>
    <property type="evidence" value="ECO:0007669"/>
    <property type="project" value="UniProtKB-KW"/>
</dbReference>
<dbReference type="Proteomes" id="UP000242367">
    <property type="component" value="Unassembled WGS sequence"/>
</dbReference>
<dbReference type="AlphaFoldDB" id="A0A2P4UD66"/>
<dbReference type="PRINTS" id="PR00081">
    <property type="entry name" value="GDHRDH"/>
</dbReference>
<organism evidence="3 4">
    <name type="scientific">Actinomadura rubteroloni</name>
    <dbReference type="NCBI Taxonomy" id="1926885"/>
    <lineage>
        <taxon>Bacteria</taxon>
        <taxon>Bacillati</taxon>
        <taxon>Actinomycetota</taxon>
        <taxon>Actinomycetes</taxon>
        <taxon>Streptosporangiales</taxon>
        <taxon>Thermomonosporaceae</taxon>
        <taxon>Actinomadura</taxon>
    </lineage>
</organism>
<accession>A0A2P4UD66</accession>
<dbReference type="SUPFAM" id="SSF51735">
    <property type="entry name" value="NAD(P)-binding Rossmann-fold domains"/>
    <property type="match status" value="1"/>
</dbReference>
<dbReference type="PANTHER" id="PTHR43669:SF3">
    <property type="entry name" value="ALCOHOL DEHYDROGENASE, PUTATIVE (AFU_ORTHOLOGUE AFUA_3G03445)-RELATED"/>
    <property type="match status" value="1"/>
</dbReference>
<dbReference type="Pfam" id="PF00106">
    <property type="entry name" value="adh_short"/>
    <property type="match status" value="1"/>
</dbReference>
<reference evidence="3 4" key="1">
    <citation type="journal article" date="2017" name="Chemistry">
        <title>Isolation, Biosynthesis and Chemical Modifications of Rubterolones A-F: Rare Tropolone Alkaloids from Actinomadura sp. 5-2.</title>
        <authorList>
            <person name="Guo H."/>
            <person name="Benndorf R."/>
            <person name="Leichnitz D."/>
            <person name="Klassen J.L."/>
            <person name="Vollmers J."/>
            <person name="Gorls H."/>
            <person name="Steinacker M."/>
            <person name="Weigel C."/>
            <person name="Dahse H.M."/>
            <person name="Kaster A.K."/>
            <person name="de Beer Z.W."/>
            <person name="Poulsen M."/>
            <person name="Beemelmanns C."/>
        </authorList>
    </citation>
    <scope>NUCLEOTIDE SEQUENCE [LARGE SCALE GENOMIC DNA]</scope>
    <source>
        <strain evidence="3 4">5-2</strain>
    </source>
</reference>
<proteinExistence type="inferred from homology"/>
<gene>
    <name evidence="3" type="primary">linC_2</name>
    <name evidence="3" type="ORF">BTM25_51900</name>
</gene>
<dbReference type="Gene3D" id="3.40.50.720">
    <property type="entry name" value="NAD(P)-binding Rossmann-like Domain"/>
    <property type="match status" value="1"/>
</dbReference>
<dbReference type="InterPro" id="IPR036291">
    <property type="entry name" value="NAD(P)-bd_dom_sf"/>
</dbReference>
<dbReference type="EC" id="1.1.1.-" evidence="3"/>
<dbReference type="RefSeq" id="WP_103565663.1">
    <property type="nucleotide sequence ID" value="NZ_MTBP01000004.1"/>
</dbReference>
<dbReference type="PANTHER" id="PTHR43669">
    <property type="entry name" value="5-KETO-D-GLUCONATE 5-REDUCTASE"/>
    <property type="match status" value="1"/>
</dbReference>
<comment type="similarity">
    <text evidence="1">Belongs to the short-chain dehydrogenases/reductases (SDR) family.</text>
</comment>
<evidence type="ECO:0000313" key="4">
    <source>
        <dbReference type="Proteomes" id="UP000242367"/>
    </source>
</evidence>
<keyword evidence="4" id="KW-1185">Reference proteome</keyword>
<keyword evidence="2 3" id="KW-0560">Oxidoreductase</keyword>
<evidence type="ECO:0000313" key="3">
    <source>
        <dbReference type="EMBL" id="POM22984.1"/>
    </source>
</evidence>
<dbReference type="InterPro" id="IPR002347">
    <property type="entry name" value="SDR_fam"/>
</dbReference>
<name>A0A2P4UD66_9ACTN</name>
<dbReference type="EMBL" id="MTBP01000004">
    <property type="protein sequence ID" value="POM22984.1"/>
    <property type="molecule type" value="Genomic_DNA"/>
</dbReference>
<evidence type="ECO:0000256" key="2">
    <source>
        <dbReference type="ARBA" id="ARBA00023002"/>
    </source>
</evidence>
<comment type="caution">
    <text evidence="3">The sequence shown here is derived from an EMBL/GenBank/DDBJ whole genome shotgun (WGS) entry which is preliminary data.</text>
</comment>